<accession>X0YPE6</accession>
<comment type="caution">
    <text evidence="1">The sequence shown here is derived from an EMBL/GenBank/DDBJ whole genome shotgun (WGS) entry which is preliminary data.</text>
</comment>
<evidence type="ECO:0000313" key="1">
    <source>
        <dbReference type="EMBL" id="GAG50328.1"/>
    </source>
</evidence>
<sequence>RFFPFDNPDGEANWDTLALRRRLKASLVDTLAERTGMNPTVVNEFIGSWATSSTDNNANSLAMQMAAADLFGVEPTPYIVEAWDKRESEWPMHARADRGYATTLLNAIYESTQEWFKERGITSVYLTRGMKFSEEDTELVGPLP</sequence>
<protein>
    <recommendedName>
        <fullName evidence="2">Phage portal protein</fullName>
    </recommendedName>
</protein>
<feature type="non-terminal residue" evidence="1">
    <location>
        <position position="144"/>
    </location>
</feature>
<name>X0YPE6_9ZZZZ</name>
<reference evidence="1" key="1">
    <citation type="journal article" date="2014" name="Front. Microbiol.">
        <title>High frequency of phylogenetically diverse reductive dehalogenase-homologous genes in deep subseafloor sedimentary metagenomes.</title>
        <authorList>
            <person name="Kawai M."/>
            <person name="Futagami T."/>
            <person name="Toyoda A."/>
            <person name="Takaki Y."/>
            <person name="Nishi S."/>
            <person name="Hori S."/>
            <person name="Arai W."/>
            <person name="Tsubouchi T."/>
            <person name="Morono Y."/>
            <person name="Uchiyama I."/>
            <person name="Ito T."/>
            <person name="Fujiyama A."/>
            <person name="Inagaki F."/>
            <person name="Takami H."/>
        </authorList>
    </citation>
    <scope>NUCLEOTIDE SEQUENCE</scope>
    <source>
        <strain evidence="1">Expedition CK06-06</strain>
    </source>
</reference>
<feature type="non-terminal residue" evidence="1">
    <location>
        <position position="1"/>
    </location>
</feature>
<dbReference type="AlphaFoldDB" id="X0YPE6"/>
<proteinExistence type="predicted"/>
<dbReference type="EMBL" id="BARS01057314">
    <property type="protein sequence ID" value="GAG50328.1"/>
    <property type="molecule type" value="Genomic_DNA"/>
</dbReference>
<evidence type="ECO:0008006" key="2">
    <source>
        <dbReference type="Google" id="ProtNLM"/>
    </source>
</evidence>
<organism evidence="1">
    <name type="scientific">marine sediment metagenome</name>
    <dbReference type="NCBI Taxonomy" id="412755"/>
    <lineage>
        <taxon>unclassified sequences</taxon>
        <taxon>metagenomes</taxon>
        <taxon>ecological metagenomes</taxon>
    </lineage>
</organism>
<gene>
    <name evidence="1" type="ORF">S01H1_84079</name>
</gene>